<comment type="caution">
    <text evidence="1">The sequence shown here is derived from an EMBL/GenBank/DDBJ whole genome shotgun (WGS) entry which is preliminary data.</text>
</comment>
<dbReference type="EMBL" id="CM042018">
    <property type="protein sequence ID" value="KAI3826806.1"/>
    <property type="molecule type" value="Genomic_DNA"/>
</dbReference>
<evidence type="ECO:0000313" key="1">
    <source>
        <dbReference type="EMBL" id="KAI3826806.1"/>
    </source>
</evidence>
<organism evidence="1 2">
    <name type="scientific">Smallanthus sonchifolius</name>
    <dbReference type="NCBI Taxonomy" id="185202"/>
    <lineage>
        <taxon>Eukaryota</taxon>
        <taxon>Viridiplantae</taxon>
        <taxon>Streptophyta</taxon>
        <taxon>Embryophyta</taxon>
        <taxon>Tracheophyta</taxon>
        <taxon>Spermatophyta</taxon>
        <taxon>Magnoliopsida</taxon>
        <taxon>eudicotyledons</taxon>
        <taxon>Gunneridae</taxon>
        <taxon>Pentapetalae</taxon>
        <taxon>asterids</taxon>
        <taxon>campanulids</taxon>
        <taxon>Asterales</taxon>
        <taxon>Asteraceae</taxon>
        <taxon>Asteroideae</taxon>
        <taxon>Heliantheae alliance</taxon>
        <taxon>Millerieae</taxon>
        <taxon>Smallanthus</taxon>
    </lineage>
</organism>
<evidence type="ECO:0000313" key="2">
    <source>
        <dbReference type="Proteomes" id="UP001056120"/>
    </source>
</evidence>
<keyword evidence="2" id="KW-1185">Reference proteome</keyword>
<sequence>MVVLTEIAEQSTSSTFSTYDYDVFLSFRGIDTRSNFTDHLHKALLEANIHTFLDDTEIQFGEFLKPELESAIKSSRASIIVLSRNYASSTWCLDELALIMEQRRTSKHIVFPIFYHVKPSEVRKQQNSFGDAMAEHKQRMEAETNEEKRSEWGQKIKQWEKALTKLADLKGEEANGR</sequence>
<name>A0ACB9K3F6_9ASTR</name>
<reference evidence="1 2" key="2">
    <citation type="journal article" date="2022" name="Mol. Ecol. Resour.">
        <title>The genomes of chicory, endive, great burdock and yacon provide insights into Asteraceae paleo-polyploidization history and plant inulin production.</title>
        <authorList>
            <person name="Fan W."/>
            <person name="Wang S."/>
            <person name="Wang H."/>
            <person name="Wang A."/>
            <person name="Jiang F."/>
            <person name="Liu H."/>
            <person name="Zhao H."/>
            <person name="Xu D."/>
            <person name="Zhang Y."/>
        </authorList>
    </citation>
    <scope>NUCLEOTIDE SEQUENCE [LARGE SCALE GENOMIC DNA]</scope>
    <source>
        <strain evidence="2">cv. Yunnan</strain>
        <tissue evidence="1">Leaves</tissue>
    </source>
</reference>
<dbReference type="Proteomes" id="UP001056120">
    <property type="component" value="Linkage Group LG01"/>
</dbReference>
<gene>
    <name evidence="1" type="ORF">L1987_00862</name>
</gene>
<proteinExistence type="predicted"/>
<accession>A0ACB9K3F6</accession>
<protein>
    <submittedName>
        <fullName evidence="1">Uncharacterized protein</fullName>
    </submittedName>
</protein>
<reference evidence="2" key="1">
    <citation type="journal article" date="2022" name="Mol. Ecol. Resour.">
        <title>The genomes of chicory, endive, great burdock and yacon provide insights into Asteraceae palaeo-polyploidization history and plant inulin production.</title>
        <authorList>
            <person name="Fan W."/>
            <person name="Wang S."/>
            <person name="Wang H."/>
            <person name="Wang A."/>
            <person name="Jiang F."/>
            <person name="Liu H."/>
            <person name="Zhao H."/>
            <person name="Xu D."/>
            <person name="Zhang Y."/>
        </authorList>
    </citation>
    <scope>NUCLEOTIDE SEQUENCE [LARGE SCALE GENOMIC DNA]</scope>
    <source>
        <strain evidence="2">cv. Yunnan</strain>
    </source>
</reference>